<dbReference type="AlphaFoldDB" id="A0A0P6JSL1"/>
<evidence type="ECO:0000256" key="4">
    <source>
        <dbReference type="ARBA" id="ARBA00022989"/>
    </source>
</evidence>
<keyword evidence="3 8" id="KW-0812">Transmembrane</keyword>
<dbReference type="Gene3D" id="1.10.287.70">
    <property type="match status" value="1"/>
</dbReference>
<keyword evidence="4 8" id="KW-1133">Transmembrane helix</keyword>
<evidence type="ECO:0000313" key="9">
    <source>
        <dbReference type="EMBL" id="JAN95588.1"/>
    </source>
</evidence>
<reference evidence="9" key="1">
    <citation type="journal article" date="2016" name="PLoS ONE">
        <title>A Deep Insight into the Sialome of Male and Female Aedes aegypti Mosquitoes.</title>
        <authorList>
            <person name="Ribeiro J.M."/>
            <person name="Martin-Martin I."/>
            <person name="Arca B."/>
            <person name="Calvo E."/>
        </authorList>
    </citation>
    <scope>NUCLEOTIDE SEQUENCE</scope>
    <source>
        <strain evidence="9">Liverpool</strain>
        <tissue evidence="9">Salivary glands</tissue>
    </source>
</reference>
<evidence type="ECO:0000256" key="8">
    <source>
        <dbReference type="SAM" id="Phobius"/>
    </source>
</evidence>
<keyword evidence="2" id="KW-1003">Cell membrane</keyword>
<feature type="transmembrane region" description="Helical" evidence="8">
    <location>
        <begin position="249"/>
        <end position="269"/>
    </location>
</feature>
<keyword evidence="5 8" id="KW-0472">Membrane</keyword>
<evidence type="ECO:0000256" key="7">
    <source>
        <dbReference type="ARBA" id="ARBA00023180"/>
    </source>
</evidence>
<dbReference type="VEuPathDB" id="VectorBase:AAEL021241"/>
<name>A0A0P6JSL1_AEDAE</name>
<dbReference type="InterPro" id="IPR052192">
    <property type="entry name" value="Insect_Ionotropic_Sensory_Rcpt"/>
</dbReference>
<feature type="transmembrane region" description="Helical" evidence="8">
    <location>
        <begin position="275"/>
        <end position="293"/>
    </location>
</feature>
<dbReference type="PANTHER" id="PTHR42643:SF40">
    <property type="entry name" value="IONOTROPIC RECEPTOR 41A-RELATED"/>
    <property type="match status" value="1"/>
</dbReference>
<accession>A0A0P6JSL1</accession>
<evidence type="ECO:0000256" key="1">
    <source>
        <dbReference type="ARBA" id="ARBA00004651"/>
    </source>
</evidence>
<evidence type="ECO:0000256" key="3">
    <source>
        <dbReference type="ARBA" id="ARBA00022692"/>
    </source>
</evidence>
<feature type="transmembrane region" description="Helical" evidence="8">
    <location>
        <begin position="472"/>
        <end position="493"/>
    </location>
</feature>
<dbReference type="GO" id="GO:0005886">
    <property type="term" value="C:plasma membrane"/>
    <property type="evidence" value="ECO:0007669"/>
    <property type="project" value="UniProtKB-SubCell"/>
</dbReference>
<evidence type="ECO:0000256" key="2">
    <source>
        <dbReference type="ARBA" id="ARBA00022475"/>
    </source>
</evidence>
<comment type="subcellular location">
    <subcellularLocation>
        <location evidence="1">Cell membrane</location>
        <topology evidence="1">Multi-pass membrane protein</topology>
    </subcellularLocation>
</comment>
<sequence length="789" mass="90010">MIHSSNDDQKTTLENIQSHPVLEEISNLLLVVQKNATFELLTHRYVGSRPTSLEYQLLDRYDGDNESFIYGRDLFLDKGTNLLGKTFRVACFHLVPWIIMRQGNNGVFKYLNQAYTVDGLDGYLLTQFCLRYNCTWELHVDQKNQYGNVFDNGTGNGMFGALLDRKVDFAMGAVGGYYGTFKYFSLSDVIQWIGVTCLVPKPGLVPNWQLIYIIFSTSVWITLGAIFITVSICLHIFKSTTIPRTNQGFSWILLKVLRTFVLTSADIPTNTAAEVTTVTALLMFTIIIGNVYIGKIHSILAIPPYEAPIATVLDLAKAGIQVNAPHAAWMYALDLSENEKDKTILKNFHVPTIERFTDITDGGQEATMVGLLENGHIMVGNWINARNVELYRIMSEPLYFEYEAGYATKTWPLLDHFNYLAAQIRDACLLRYIELLEVDRYMDHFVQVSIEHSWDRPHSALKDMNVEEISGALMLLGMGCAVSLVIFILELVYHSNDVVIFPVLTYFLGAYTMCRVMNRTEKAINVPISEIPIAIVQIQHGMVETIDLGCSVFWIEEDALFRFLEDFFKIHDAARFRCSTKYFMVMVQSNDVDHMEVIGSILKYPALNDMPNFLMITPSNETFKLGTHRFVGNFPESSEYILLDEYSIERNTFVHRNNLFPDKLSDLMGKTLKAASFYLVPWFMMRQEDDGIITFRNQSYTADGSDGFFMIQFCLRYNCTWELHIDDRYLYGQVFENGTGNGMFGALLDRKVDFAIGGVGAYFSMFKYFSLSKPIRWAAVSCLTAKPRY</sequence>
<dbReference type="InParanoid" id="A0A0P6JSL1"/>
<evidence type="ECO:0000256" key="6">
    <source>
        <dbReference type="ARBA" id="ARBA00023170"/>
    </source>
</evidence>
<dbReference type="SUPFAM" id="SSF53850">
    <property type="entry name" value="Periplasmic binding protein-like II"/>
    <property type="match status" value="2"/>
</dbReference>
<evidence type="ECO:0000256" key="5">
    <source>
        <dbReference type="ARBA" id="ARBA00023136"/>
    </source>
</evidence>
<dbReference type="Gene3D" id="3.40.190.10">
    <property type="entry name" value="Periplasmic binding protein-like II"/>
    <property type="match status" value="2"/>
</dbReference>
<proteinExistence type="evidence at transcript level"/>
<keyword evidence="7" id="KW-0325">Glycoprotein</keyword>
<feature type="transmembrane region" description="Helical" evidence="8">
    <location>
        <begin position="499"/>
        <end position="517"/>
    </location>
</feature>
<protein>
    <submittedName>
        <fullName evidence="9">Putative glutamate-gated kainate-type ion channel receptor subunit glur5</fullName>
    </submittedName>
</protein>
<dbReference type="EMBL" id="GDUN01000331">
    <property type="protein sequence ID" value="JAN95588.1"/>
    <property type="molecule type" value="mRNA"/>
</dbReference>
<dbReference type="VEuPathDB" id="VectorBase:AAEL018358"/>
<keyword evidence="6 9" id="KW-0675">Receptor</keyword>
<feature type="transmembrane region" description="Helical" evidence="8">
    <location>
        <begin position="210"/>
        <end position="237"/>
    </location>
</feature>
<dbReference type="PANTHER" id="PTHR42643">
    <property type="entry name" value="IONOTROPIC RECEPTOR 20A-RELATED"/>
    <property type="match status" value="1"/>
</dbReference>
<organism evidence="9">
    <name type="scientific">Aedes aegypti</name>
    <name type="common">Yellowfever mosquito</name>
    <name type="synonym">Culex aegypti</name>
    <dbReference type="NCBI Taxonomy" id="7159"/>
    <lineage>
        <taxon>Eukaryota</taxon>
        <taxon>Metazoa</taxon>
        <taxon>Ecdysozoa</taxon>
        <taxon>Arthropoda</taxon>
        <taxon>Hexapoda</taxon>
        <taxon>Insecta</taxon>
        <taxon>Pterygota</taxon>
        <taxon>Neoptera</taxon>
        <taxon>Endopterygota</taxon>
        <taxon>Diptera</taxon>
        <taxon>Nematocera</taxon>
        <taxon>Culicoidea</taxon>
        <taxon>Culicidae</taxon>
        <taxon>Culicinae</taxon>
        <taxon>Aedini</taxon>
        <taxon>Aedes</taxon>
        <taxon>Stegomyia</taxon>
    </lineage>
</organism>